<dbReference type="PANTHER" id="PTHR16052:SF0">
    <property type="entry name" value="TBCC DOMAIN-CONTAINING PROTEIN 1"/>
    <property type="match status" value="1"/>
</dbReference>
<comment type="similarity">
    <text evidence="3">Belongs to the TBCC family.</text>
</comment>
<dbReference type="InterPro" id="IPR016098">
    <property type="entry name" value="CAP/MinC_C"/>
</dbReference>
<feature type="region of interest" description="Disordered" evidence="7">
    <location>
        <begin position="236"/>
        <end position="268"/>
    </location>
</feature>
<dbReference type="KEGG" id="bpg:Bathy02g00430"/>
<dbReference type="GeneID" id="19017157"/>
<dbReference type="PROSITE" id="PS51329">
    <property type="entry name" value="C_CAP_COFACTOR_C"/>
    <property type="match status" value="1"/>
</dbReference>
<dbReference type="AlphaFoldDB" id="K8EQS8"/>
<feature type="compositionally biased region" description="Low complexity" evidence="7">
    <location>
        <begin position="112"/>
        <end position="122"/>
    </location>
</feature>
<evidence type="ECO:0000313" key="10">
    <source>
        <dbReference type="Proteomes" id="UP000198341"/>
    </source>
</evidence>
<evidence type="ECO:0000256" key="1">
    <source>
        <dbReference type="ARBA" id="ARBA00004300"/>
    </source>
</evidence>
<dbReference type="Pfam" id="PF07986">
    <property type="entry name" value="TBCC"/>
    <property type="match status" value="1"/>
</dbReference>
<evidence type="ECO:0000259" key="8">
    <source>
        <dbReference type="PROSITE" id="PS51329"/>
    </source>
</evidence>
<evidence type="ECO:0000256" key="7">
    <source>
        <dbReference type="SAM" id="MobiDB-lite"/>
    </source>
</evidence>
<sequence>MAEEEGFFLSGAGGEEEKETMMRARCRKEVFEYSGVIPSQLVRKHLSIFLSHQKTNNSLLVSSSSSSLSFEQRVMQTQERLLERCEKREEEEDKEEDKDKEEEDKDEKKRNSNANTTTENTNPFVKTLERRRVEDVLRENFEENNNTTASSATTTTTSAAYRRLNNNNNNNNGKKLDANVKCILDAYEASLDTRDSSTAGGSRVRVDFFCLFLFMHGINLPSAKSPMKANAEWYSSLGGGNSEEGNDSAEQNNEQQLKQQQQRSERDKEEFVRMKFLISHWNDIKTIATKTDDLIDSPGLISANSWECFKYVFQFYDANEMREIDAKSAKEKLQTVQNIYRLLEDSLSSKISSFSGALKKPFELRVENLKKQTFARELVSSASTKEEENDDDEIISSCLIANCSESTVYVMAPVKHVRIDNVVDCSLFIGSVSSTIFLSRCERVHVVSASKYLFSKASHDCNFNVAVEKRPIFVGDSRGCVVGPYNSYYGGLSTHLKKCRLHPDSKDMTESWKSSRVISTNPDPDSGSESDSDLNNSNFSVCVQKPEDFGPFIVPFLPSEEIASGTAAAAGEKGGGEYNQSHDLAPSASIASPVEITRANPFRIPGEYVTSMDEKNELVATFRKDIVEKMSSGADSEKVAMIQREFRDWLKSTGNARHVGDLLKMERTSTR</sequence>
<feature type="region of interest" description="Disordered" evidence="7">
    <location>
        <begin position="85"/>
        <end position="125"/>
    </location>
</feature>
<dbReference type="RefSeq" id="XP_007514540.1">
    <property type="nucleotide sequence ID" value="XM_007514478.1"/>
</dbReference>
<dbReference type="InterPro" id="IPR012945">
    <property type="entry name" value="Tubulin-bd_cofactor_C_dom"/>
</dbReference>
<organism evidence="9 10">
    <name type="scientific">Bathycoccus prasinos</name>
    <dbReference type="NCBI Taxonomy" id="41875"/>
    <lineage>
        <taxon>Eukaryota</taxon>
        <taxon>Viridiplantae</taxon>
        <taxon>Chlorophyta</taxon>
        <taxon>Mamiellophyceae</taxon>
        <taxon>Mamiellales</taxon>
        <taxon>Bathycoccaceae</taxon>
        <taxon>Bathycoccus</taxon>
    </lineage>
</organism>
<evidence type="ECO:0000256" key="3">
    <source>
        <dbReference type="ARBA" id="ARBA00008848"/>
    </source>
</evidence>
<dbReference type="Gene3D" id="2.160.20.70">
    <property type="match status" value="1"/>
</dbReference>
<reference evidence="9 10" key="1">
    <citation type="submission" date="2011-10" db="EMBL/GenBank/DDBJ databases">
        <authorList>
            <person name="Genoscope - CEA"/>
        </authorList>
    </citation>
    <scope>NUCLEOTIDE SEQUENCE [LARGE SCALE GENOMIC DNA]</scope>
    <source>
        <strain evidence="9 10">RCC 1105</strain>
    </source>
</reference>
<comment type="subcellular location">
    <subcellularLocation>
        <location evidence="1">Cytoplasm</location>
        <location evidence="1">Cytoskeleton</location>
        <location evidence="1">Microtubule organizing center</location>
        <location evidence="1">Centrosome</location>
    </subcellularLocation>
    <subcellularLocation>
        <location evidence="2">Cytoplasm</location>
        <location evidence="2">Cytoskeleton</location>
        <location evidence="2">Spindle pole</location>
    </subcellularLocation>
</comment>
<gene>
    <name evidence="9" type="ORF">Bathy02g00430</name>
</gene>
<keyword evidence="6" id="KW-0206">Cytoskeleton</keyword>
<evidence type="ECO:0000256" key="4">
    <source>
        <dbReference type="ARBA" id="ARBA00017559"/>
    </source>
</evidence>
<dbReference type="OrthoDB" id="427777at2759"/>
<dbReference type="SMART" id="SM00673">
    <property type="entry name" value="CARP"/>
    <property type="match status" value="1"/>
</dbReference>
<feature type="compositionally biased region" description="Low complexity" evidence="7">
    <location>
        <begin position="248"/>
        <end position="262"/>
    </location>
</feature>
<evidence type="ECO:0000313" key="9">
    <source>
        <dbReference type="EMBL" id="CCO14780.1"/>
    </source>
</evidence>
<evidence type="ECO:0000256" key="5">
    <source>
        <dbReference type="ARBA" id="ARBA00022490"/>
    </source>
</evidence>
<dbReference type="eggNOG" id="KOG4416">
    <property type="taxonomic scope" value="Eukaryota"/>
</dbReference>
<dbReference type="InterPro" id="IPR017901">
    <property type="entry name" value="C-CAP_CF_C-like"/>
</dbReference>
<dbReference type="PANTHER" id="PTHR16052">
    <property type="entry name" value="TBCC DOMAIN-CONTAINING PROTEIN 1"/>
    <property type="match status" value="1"/>
</dbReference>
<dbReference type="InterPro" id="IPR006599">
    <property type="entry name" value="CARP_motif"/>
</dbReference>
<keyword evidence="10" id="KW-1185">Reference proteome</keyword>
<dbReference type="STRING" id="41875.K8EQS8"/>
<evidence type="ECO:0000256" key="2">
    <source>
        <dbReference type="ARBA" id="ARBA00004647"/>
    </source>
</evidence>
<dbReference type="EMBL" id="FO082277">
    <property type="protein sequence ID" value="CCO14780.1"/>
    <property type="molecule type" value="Genomic_DNA"/>
</dbReference>
<keyword evidence="5" id="KW-0963">Cytoplasm</keyword>
<feature type="compositionally biased region" description="Acidic residues" evidence="7">
    <location>
        <begin position="89"/>
        <end position="105"/>
    </location>
</feature>
<name>K8EQS8_9CHLO</name>
<dbReference type="GO" id="GO:0000922">
    <property type="term" value="C:spindle pole"/>
    <property type="evidence" value="ECO:0007669"/>
    <property type="project" value="UniProtKB-SubCell"/>
</dbReference>
<dbReference type="InterPro" id="IPR039589">
    <property type="entry name" value="TBCC1"/>
</dbReference>
<protein>
    <recommendedName>
        <fullName evidence="4">TBCC domain-containing protein 1</fullName>
    </recommendedName>
</protein>
<proteinExistence type="inferred from homology"/>
<evidence type="ECO:0000256" key="6">
    <source>
        <dbReference type="ARBA" id="ARBA00023212"/>
    </source>
</evidence>
<feature type="region of interest" description="Disordered" evidence="7">
    <location>
        <begin position="506"/>
        <end position="534"/>
    </location>
</feature>
<feature type="domain" description="C-CAP/cofactor C-like" evidence="8">
    <location>
        <begin position="357"/>
        <end position="503"/>
    </location>
</feature>
<accession>K8EQS8</accession>
<dbReference type="Proteomes" id="UP000198341">
    <property type="component" value="Chromosome 2"/>
</dbReference>
<feature type="compositionally biased region" description="Polar residues" evidence="7">
    <location>
        <begin position="511"/>
        <end position="521"/>
    </location>
</feature>